<evidence type="ECO:0000256" key="2">
    <source>
        <dbReference type="ARBA" id="ARBA00000967"/>
    </source>
</evidence>
<keyword evidence="6 8" id="KW-0378">Hydrolase</keyword>
<evidence type="ECO:0000256" key="1">
    <source>
        <dbReference type="ARBA" id="ARBA00000135"/>
    </source>
</evidence>
<dbReference type="SUPFAM" id="SSF52949">
    <property type="entry name" value="Macro domain-like"/>
    <property type="match status" value="1"/>
</dbReference>
<proteinExistence type="inferred from homology"/>
<dbReference type="HAMAP" id="MF_00181">
    <property type="entry name" value="Cytosol_peptidase_M17"/>
    <property type="match status" value="1"/>
</dbReference>
<comment type="cofactor">
    <cofactor evidence="8">
        <name>Mn(2+)</name>
        <dbReference type="ChEBI" id="CHEBI:29035"/>
    </cofactor>
    <text evidence="8">Binds 2 manganese ions per subunit.</text>
</comment>
<gene>
    <name evidence="8" type="primary">pepA</name>
    <name evidence="10" type="ORF">BJ980_000221</name>
</gene>
<dbReference type="InterPro" id="IPR043472">
    <property type="entry name" value="Macro_dom-like"/>
</dbReference>
<dbReference type="InterPro" id="IPR023042">
    <property type="entry name" value="Peptidase_M17_leu_NH2_pept"/>
</dbReference>
<dbReference type="GO" id="GO:0030145">
    <property type="term" value="F:manganese ion binding"/>
    <property type="evidence" value="ECO:0007669"/>
    <property type="project" value="UniProtKB-UniRule"/>
</dbReference>
<dbReference type="Pfam" id="PF00883">
    <property type="entry name" value="Peptidase_M17"/>
    <property type="match status" value="1"/>
</dbReference>
<feature type="binding site" evidence="8">
    <location>
        <position position="352"/>
    </location>
    <ligand>
        <name>Mn(2+)</name>
        <dbReference type="ChEBI" id="CHEBI:29035"/>
        <label>1</label>
    </ligand>
</feature>
<evidence type="ECO:0000313" key="11">
    <source>
        <dbReference type="Proteomes" id="UP000540656"/>
    </source>
</evidence>
<dbReference type="CDD" id="cd00433">
    <property type="entry name" value="Peptidase_M17"/>
    <property type="match status" value="1"/>
</dbReference>
<keyword evidence="8" id="KW-0479">Metal-binding</keyword>
<dbReference type="GO" id="GO:0006508">
    <property type="term" value="P:proteolysis"/>
    <property type="evidence" value="ECO:0007669"/>
    <property type="project" value="UniProtKB-KW"/>
</dbReference>
<dbReference type="EMBL" id="JACCAA010000001">
    <property type="protein sequence ID" value="NYG57298.1"/>
    <property type="molecule type" value="Genomic_DNA"/>
</dbReference>
<feature type="binding site" evidence="8">
    <location>
        <position position="352"/>
    </location>
    <ligand>
        <name>Mn(2+)</name>
        <dbReference type="ChEBI" id="CHEBI:29035"/>
        <label>2</label>
    </ligand>
</feature>
<dbReference type="Proteomes" id="UP000540656">
    <property type="component" value="Unassembled WGS sequence"/>
</dbReference>
<evidence type="ECO:0000256" key="4">
    <source>
        <dbReference type="ARBA" id="ARBA00022438"/>
    </source>
</evidence>
<feature type="binding site" evidence="8">
    <location>
        <position position="268"/>
    </location>
    <ligand>
        <name>Mn(2+)</name>
        <dbReference type="ChEBI" id="CHEBI:29035"/>
        <label>2</label>
    </ligand>
</feature>
<accession>A0A7Y9UM99</accession>
<comment type="similarity">
    <text evidence="3 8">Belongs to the peptidase M17 family.</text>
</comment>
<comment type="catalytic activity">
    <reaction evidence="2 8">
        <text>Release of an N-terminal amino acid, preferentially leucine, but not glutamic or aspartic acids.</text>
        <dbReference type="EC" id="3.4.11.10"/>
    </reaction>
</comment>
<dbReference type="RefSeq" id="WP_179500596.1">
    <property type="nucleotide sequence ID" value="NZ_JACCAA010000001.1"/>
</dbReference>
<comment type="catalytic activity">
    <reaction evidence="1 8">
        <text>Release of an N-terminal amino acid, Xaa-|-Yaa-, in which Xaa is preferably Leu, but may be other amino acids including Pro although not Arg or Lys, and Yaa may be Pro. Amino acid amides and methyl esters are also readily hydrolyzed, but rates on arylamides are exceedingly low.</text>
        <dbReference type="EC" id="3.4.11.1"/>
    </reaction>
</comment>
<feature type="binding site" evidence="8">
    <location>
        <position position="291"/>
    </location>
    <ligand>
        <name>Mn(2+)</name>
        <dbReference type="ChEBI" id="CHEBI:29035"/>
        <label>2</label>
    </ligand>
</feature>
<dbReference type="InterPro" id="IPR008283">
    <property type="entry name" value="Peptidase_M17_N"/>
</dbReference>
<keyword evidence="8" id="KW-0963">Cytoplasm</keyword>
<reference evidence="10 11" key="1">
    <citation type="submission" date="2020-07" db="EMBL/GenBank/DDBJ databases">
        <title>Sequencing the genomes of 1000 actinobacteria strains.</title>
        <authorList>
            <person name="Klenk H.-P."/>
        </authorList>
    </citation>
    <scope>NUCLEOTIDE SEQUENCE [LARGE SCALE GENOMIC DNA]</scope>
    <source>
        <strain evidence="10 11">DSM 23819</strain>
    </source>
</reference>
<feature type="active site" evidence="8">
    <location>
        <position position="280"/>
    </location>
</feature>
<feature type="active site" evidence="8">
    <location>
        <position position="354"/>
    </location>
</feature>
<dbReference type="Pfam" id="PF02789">
    <property type="entry name" value="Peptidase_M17_N"/>
    <property type="match status" value="1"/>
</dbReference>
<dbReference type="PANTHER" id="PTHR11963:SF23">
    <property type="entry name" value="CYTOSOL AMINOPEPTIDASE"/>
    <property type="match status" value="1"/>
</dbReference>
<keyword evidence="5 8" id="KW-0645">Protease</keyword>
<evidence type="ECO:0000259" key="9">
    <source>
        <dbReference type="PROSITE" id="PS00631"/>
    </source>
</evidence>
<dbReference type="SUPFAM" id="SSF53187">
    <property type="entry name" value="Zn-dependent exopeptidases"/>
    <property type="match status" value="1"/>
</dbReference>
<dbReference type="AlphaFoldDB" id="A0A7Y9UM99"/>
<dbReference type="PANTHER" id="PTHR11963">
    <property type="entry name" value="LEUCINE AMINOPEPTIDASE-RELATED"/>
    <property type="match status" value="1"/>
</dbReference>
<evidence type="ECO:0000256" key="8">
    <source>
        <dbReference type="HAMAP-Rule" id="MF_00181"/>
    </source>
</evidence>
<feature type="binding site" evidence="8">
    <location>
        <position position="273"/>
    </location>
    <ligand>
        <name>Mn(2+)</name>
        <dbReference type="ChEBI" id="CHEBI:29035"/>
        <label>1</label>
    </ligand>
</feature>
<evidence type="ECO:0000256" key="5">
    <source>
        <dbReference type="ARBA" id="ARBA00022670"/>
    </source>
</evidence>
<sequence>MTTYTLRSASPAKTRADAVIIGVASTPKGLIAAAGGEDVSEAWGRKFRPLLQSLGFSGKAGEVAKIPTADVINSPLLVVVGLGAAKDVDAVAVRRAAGVVARSLTNAASVSLALPADSPELVAAVAEGFLLGSYAFTDYKRDSKPSSTAPSEIVVLSPIARQGGATQAFEHAQLVAEAVNATRQWVNLPASDLNPPVFADAVVDAHAKLTKGKGAPKLDIKVWDEQQLADEGCGGILAVGGGSDAPPRLVKLTWSPAGATKHVALVGKGVTYDSGGYTIKPANSMISMKEDMAGAASVIQSIFLIAKLGLPVKVTAWAPMAENMISGSAMRPGDVLTIRGGTTVEMTNTDAEGRLILADALVMAAEEKPDAIVDIATLTGAMVVALGERVAGVLGTDDVVAGLKSAASTTGEALWHMPIPEEMHSRVRSSKVADIAQHDWVRWGGGLFAAAFLREFTDGLPWGHLDIAGPGFNPGGPHGFTPSGGTGFGVATLVEFVAAHADPAVADA</sequence>
<keyword evidence="11" id="KW-1185">Reference proteome</keyword>
<dbReference type="Gene3D" id="3.40.220.10">
    <property type="entry name" value="Leucine Aminopeptidase, subunit E, domain 1"/>
    <property type="match status" value="1"/>
</dbReference>
<organism evidence="10 11">
    <name type="scientific">Nocardioides daedukensis</name>
    <dbReference type="NCBI Taxonomy" id="634462"/>
    <lineage>
        <taxon>Bacteria</taxon>
        <taxon>Bacillati</taxon>
        <taxon>Actinomycetota</taxon>
        <taxon>Actinomycetes</taxon>
        <taxon>Propionibacteriales</taxon>
        <taxon>Nocardioidaceae</taxon>
        <taxon>Nocardioides</taxon>
    </lineage>
</organism>
<feature type="binding site" evidence="8">
    <location>
        <position position="273"/>
    </location>
    <ligand>
        <name>Mn(2+)</name>
        <dbReference type="ChEBI" id="CHEBI:29035"/>
        <label>2</label>
    </ligand>
</feature>
<comment type="caution">
    <text evidence="10">The sequence shown here is derived from an EMBL/GenBank/DDBJ whole genome shotgun (WGS) entry which is preliminary data.</text>
</comment>
<keyword evidence="4 8" id="KW-0031">Aminopeptidase</keyword>
<dbReference type="GO" id="GO:0005737">
    <property type="term" value="C:cytoplasm"/>
    <property type="evidence" value="ECO:0007669"/>
    <property type="project" value="UniProtKB-SubCell"/>
</dbReference>
<feature type="domain" description="Cytosol aminopeptidase" evidence="9">
    <location>
        <begin position="348"/>
        <end position="355"/>
    </location>
</feature>
<evidence type="ECO:0000256" key="7">
    <source>
        <dbReference type="ARBA" id="ARBA00049972"/>
    </source>
</evidence>
<feature type="binding site" evidence="8">
    <location>
        <position position="350"/>
    </location>
    <ligand>
        <name>Mn(2+)</name>
        <dbReference type="ChEBI" id="CHEBI:29035"/>
        <label>1</label>
    </ligand>
</feature>
<keyword evidence="8" id="KW-0464">Manganese</keyword>
<dbReference type="NCBIfam" id="NF002073">
    <property type="entry name" value="PRK00913.1-2"/>
    <property type="match status" value="1"/>
</dbReference>
<dbReference type="PROSITE" id="PS00631">
    <property type="entry name" value="CYTOSOL_AP"/>
    <property type="match status" value="1"/>
</dbReference>
<comment type="subcellular location">
    <subcellularLocation>
        <location evidence="8">Cytoplasm</location>
    </subcellularLocation>
</comment>
<dbReference type="EC" id="3.4.11.10" evidence="8"/>
<evidence type="ECO:0000256" key="6">
    <source>
        <dbReference type="ARBA" id="ARBA00022801"/>
    </source>
</evidence>
<dbReference type="InterPro" id="IPR000819">
    <property type="entry name" value="Peptidase_M17_C"/>
</dbReference>
<comment type="function">
    <text evidence="7 8">Presumably involved in the processing and regular turnover of intracellular proteins. Catalyzes the removal of unsubstituted N-terminal amino acids from various peptides.</text>
</comment>
<name>A0A7Y9UM99_9ACTN</name>
<dbReference type="EC" id="3.4.11.1" evidence="8"/>
<evidence type="ECO:0000313" key="10">
    <source>
        <dbReference type="EMBL" id="NYG57298.1"/>
    </source>
</evidence>
<dbReference type="Gene3D" id="3.40.630.10">
    <property type="entry name" value="Zn peptidases"/>
    <property type="match status" value="1"/>
</dbReference>
<dbReference type="InterPro" id="IPR011356">
    <property type="entry name" value="Leucine_aapep/pepB"/>
</dbReference>
<evidence type="ECO:0000256" key="3">
    <source>
        <dbReference type="ARBA" id="ARBA00009528"/>
    </source>
</evidence>
<dbReference type="GO" id="GO:0070006">
    <property type="term" value="F:metalloaminopeptidase activity"/>
    <property type="evidence" value="ECO:0007669"/>
    <property type="project" value="InterPro"/>
</dbReference>
<protein>
    <recommendedName>
        <fullName evidence="8">Probable cytosol aminopeptidase</fullName>
        <ecNumber evidence="8">3.4.11.1</ecNumber>
    </recommendedName>
    <alternativeName>
        <fullName evidence="8">Leucine aminopeptidase</fullName>
        <shortName evidence="8">LAP</shortName>
        <ecNumber evidence="8">3.4.11.10</ecNumber>
    </alternativeName>
    <alternativeName>
        <fullName evidence="8">Leucyl aminopeptidase</fullName>
    </alternativeName>
</protein>
<dbReference type="PRINTS" id="PR00481">
    <property type="entry name" value="LAMNOPPTDASE"/>
</dbReference>